<dbReference type="KEGG" id="lyj:FKV23_15050"/>
<keyword evidence="2" id="KW-0378">Hydrolase</keyword>
<dbReference type="Pfam" id="PF07691">
    <property type="entry name" value="PA14"/>
    <property type="match status" value="1"/>
</dbReference>
<dbReference type="InterPro" id="IPR033403">
    <property type="entry name" value="DUF5110"/>
</dbReference>
<dbReference type="AlphaFoldDB" id="A0A514BV33"/>
<evidence type="ECO:0000313" key="5">
    <source>
        <dbReference type="Proteomes" id="UP000317199"/>
    </source>
</evidence>
<sequence>MILLTLSGSIPRRLRRAEALAGAPLGATAPAGTATRAYRGQGRSCTQCDTSRHGRTLLGCLLGAALTIAGPTFASQPPSGLDAAGQLQRLAVESRDGFGWLRVAGGVQFQVDGITKSVLFYGPGIVRVSAHKGETYTQQPSLVVVATPQAPQLEIAESADTLAIDGPALRIEVDKRTGALAFQRADGTPLTREQQAPAITPATESSGTPTYTVEQRFALTADESLYGLGQYDEPYMDYRGRDVLMVQTNIGIVVPFMVSTRRYGLLWDTYSKMTFSDGPQGAAFRADNAPAGVDYYLMAGDTMDEVIAGYRQLTGAAPMFPKYAFGLFMSKERYATQQRLLEVVRRFRRERFPLDVIVQDWQYWGGEKDGEWDGNWSGMVWDRERYPDPAGMVRTLHDRLNTRLMVSIWPSVGNDTALAHELDANGLRFEPLHWISRRARIYDAFSDEGRAIYFKHTKQGLLDLGVDALWIDGTEVEVGGAAHDPAEVEADIKRLGRNAMGDFGRYLNVYSLLATRGLYEGQRASDDRDAKRVFTLTRSAWAGQQRYAAMSWSGDTTASWAALRAQIAGGLNVSMAGQPYWTQDVGGFFVNAPGGERDPAYRELFARWNQFGIFNPVYRIHGTSIEREPWAFKALEPAVYRSIRRAAELRYRLLPYIYSLAWASTHDGYTMMRALPMDFPDQPALRRVDDTYMFGPAFLVQPITRPMFHAELPPPPTVPAAQLRTPDGQPGLELEYYRGMEFEELASRTIDPHADHHWPGPPLDSVPAGLDGLQNFSARWQGQIIAAEDGEHEIGVEGDDGFRVWLDDELVVEDWKEAGARFEGARVMLRKGQAVRVRIDYFQKGGGRSMRLAWRTPSERSALAEHQRRLDPRQATLLPAGADWYDFWTGQRHAGGASTARRYAIDEFPLFVRAGSILPLGPVIQHVDDKPGAPYEIRIYPGADGRFTLYDDDGQTYRYEQGEYATVALAWDDAGRTLRIGAREGAFPGMTERRTLNVRLMPSRPGDRVQTKTVRFHGEPVELHFTQ</sequence>
<dbReference type="Gene3D" id="2.60.40.1180">
    <property type="entry name" value="Golgi alpha-mannosidase II"/>
    <property type="match status" value="3"/>
</dbReference>
<keyword evidence="5" id="KW-1185">Reference proteome</keyword>
<dbReference type="Pfam" id="PF01055">
    <property type="entry name" value="Glyco_hydro_31_2nd"/>
    <property type="match status" value="1"/>
</dbReference>
<dbReference type="SUPFAM" id="SSF74650">
    <property type="entry name" value="Galactose mutarotase-like"/>
    <property type="match status" value="1"/>
</dbReference>
<evidence type="ECO:0000313" key="4">
    <source>
        <dbReference type="EMBL" id="QDH71261.1"/>
    </source>
</evidence>
<dbReference type="SMART" id="SM00758">
    <property type="entry name" value="PA14"/>
    <property type="match status" value="1"/>
</dbReference>
<dbReference type="GO" id="GO:0030246">
    <property type="term" value="F:carbohydrate binding"/>
    <property type="evidence" value="ECO:0007669"/>
    <property type="project" value="InterPro"/>
</dbReference>
<dbReference type="InterPro" id="IPR011658">
    <property type="entry name" value="PA14_dom"/>
</dbReference>
<comment type="similarity">
    <text evidence="1 2">Belongs to the glycosyl hydrolase 31 family.</text>
</comment>
<protein>
    <submittedName>
        <fullName evidence="4">DUF5110 domain-containing protein</fullName>
    </submittedName>
</protein>
<dbReference type="Gene3D" id="2.60.40.1760">
    <property type="entry name" value="glycosyl hydrolase (family 31)"/>
    <property type="match status" value="1"/>
</dbReference>
<feature type="domain" description="PA14" evidence="3">
    <location>
        <begin position="727"/>
        <end position="875"/>
    </location>
</feature>
<dbReference type="Gene3D" id="3.20.20.80">
    <property type="entry name" value="Glycosidases"/>
    <property type="match status" value="1"/>
</dbReference>
<reference evidence="4 5" key="1">
    <citation type="submission" date="2019-06" db="EMBL/GenBank/DDBJ databases">
        <title>Lysobacter alkalisoli sp. nov. isolated from saline-alkali soil.</title>
        <authorList>
            <person name="Sun J.-Q."/>
            <person name="Xu L."/>
        </authorList>
    </citation>
    <scope>NUCLEOTIDE SEQUENCE [LARGE SCALE GENOMIC DNA]</scope>
    <source>
        <strain evidence="4 5">SJ-36</strain>
    </source>
</reference>
<dbReference type="Gene3D" id="3.90.182.10">
    <property type="entry name" value="Toxin - Anthrax Protective Antigen,domain 1"/>
    <property type="match status" value="1"/>
</dbReference>
<dbReference type="InterPro" id="IPR037524">
    <property type="entry name" value="PA14/GLEYA"/>
</dbReference>
<dbReference type="InterPro" id="IPR048395">
    <property type="entry name" value="Glyco_hydro_31_C"/>
</dbReference>
<evidence type="ECO:0000256" key="2">
    <source>
        <dbReference type="RuleBase" id="RU361185"/>
    </source>
</evidence>
<keyword evidence="2" id="KW-0326">Glycosidase</keyword>
<dbReference type="Pfam" id="PF13802">
    <property type="entry name" value="Gal_mutarotas_2"/>
    <property type="match status" value="1"/>
</dbReference>
<dbReference type="OrthoDB" id="176168at2"/>
<dbReference type="PROSITE" id="PS51820">
    <property type="entry name" value="PA14"/>
    <property type="match status" value="1"/>
</dbReference>
<proteinExistence type="inferred from homology"/>
<dbReference type="InterPro" id="IPR013780">
    <property type="entry name" value="Glyco_hydro_b"/>
</dbReference>
<organism evidence="4 5">
    <name type="scientific">Marilutibacter alkalisoli</name>
    <dbReference type="NCBI Taxonomy" id="2591633"/>
    <lineage>
        <taxon>Bacteria</taxon>
        <taxon>Pseudomonadati</taxon>
        <taxon>Pseudomonadota</taxon>
        <taxon>Gammaproteobacteria</taxon>
        <taxon>Lysobacterales</taxon>
        <taxon>Lysobacteraceae</taxon>
        <taxon>Marilutibacter</taxon>
    </lineage>
</organism>
<dbReference type="EMBL" id="CP041242">
    <property type="protein sequence ID" value="QDH71261.1"/>
    <property type="molecule type" value="Genomic_DNA"/>
</dbReference>
<name>A0A514BV33_9GAMM</name>
<dbReference type="Proteomes" id="UP000317199">
    <property type="component" value="Chromosome"/>
</dbReference>
<evidence type="ECO:0000256" key="1">
    <source>
        <dbReference type="ARBA" id="ARBA00007806"/>
    </source>
</evidence>
<dbReference type="GO" id="GO:0004553">
    <property type="term" value="F:hydrolase activity, hydrolyzing O-glycosyl compounds"/>
    <property type="evidence" value="ECO:0007669"/>
    <property type="project" value="InterPro"/>
</dbReference>
<evidence type="ECO:0000259" key="3">
    <source>
        <dbReference type="PROSITE" id="PS51820"/>
    </source>
</evidence>
<dbReference type="SUPFAM" id="SSF56988">
    <property type="entry name" value="Anthrax protective antigen"/>
    <property type="match status" value="1"/>
</dbReference>
<dbReference type="InterPro" id="IPR017853">
    <property type="entry name" value="GH"/>
</dbReference>
<gene>
    <name evidence="4" type="ORF">FKV23_15050</name>
</gene>
<dbReference type="CDD" id="cd14752">
    <property type="entry name" value="GH31_N"/>
    <property type="match status" value="1"/>
</dbReference>
<dbReference type="Pfam" id="PF21365">
    <property type="entry name" value="Glyco_hydro_31_3rd"/>
    <property type="match status" value="2"/>
</dbReference>
<dbReference type="PANTHER" id="PTHR43863:SF2">
    <property type="entry name" value="MALTASE-GLUCOAMYLASE"/>
    <property type="match status" value="1"/>
</dbReference>
<dbReference type="Pfam" id="PF17137">
    <property type="entry name" value="DUF5110"/>
    <property type="match status" value="1"/>
</dbReference>
<accession>A0A514BV33</accession>
<dbReference type="PANTHER" id="PTHR43863">
    <property type="entry name" value="HYDROLASE, PUTATIVE (AFU_ORTHOLOGUE AFUA_1G03140)-RELATED"/>
    <property type="match status" value="1"/>
</dbReference>
<dbReference type="InterPro" id="IPR011013">
    <property type="entry name" value="Gal_mutarotase_sf_dom"/>
</dbReference>
<dbReference type="GO" id="GO:0005975">
    <property type="term" value="P:carbohydrate metabolic process"/>
    <property type="evidence" value="ECO:0007669"/>
    <property type="project" value="InterPro"/>
</dbReference>
<dbReference type="InterPro" id="IPR051816">
    <property type="entry name" value="Glycosyl_Hydrolase_31"/>
</dbReference>
<dbReference type="SUPFAM" id="SSF51445">
    <property type="entry name" value="(Trans)glycosidases"/>
    <property type="match status" value="1"/>
</dbReference>
<dbReference type="InterPro" id="IPR025887">
    <property type="entry name" value="Glyco_hydro_31_N_dom"/>
</dbReference>
<dbReference type="InterPro" id="IPR000322">
    <property type="entry name" value="Glyco_hydro_31_TIM"/>
</dbReference>
<dbReference type="CDD" id="cd06591">
    <property type="entry name" value="GH31_xylosidase_XylS"/>
    <property type="match status" value="1"/>
</dbReference>